<dbReference type="AlphaFoldDB" id="A0A842HB49"/>
<protein>
    <submittedName>
        <fullName evidence="1">Uncharacterized protein</fullName>
    </submittedName>
</protein>
<evidence type="ECO:0000313" key="1">
    <source>
        <dbReference type="EMBL" id="MBC2592857.1"/>
    </source>
</evidence>
<name>A0A842HB49_9BACT</name>
<reference evidence="1 2" key="1">
    <citation type="submission" date="2020-07" db="EMBL/GenBank/DDBJ databases">
        <authorList>
            <person name="Feng X."/>
        </authorList>
    </citation>
    <scope>NUCLEOTIDE SEQUENCE [LARGE SCALE GENOMIC DNA]</scope>
    <source>
        <strain evidence="1 2">JCM31066</strain>
    </source>
</reference>
<organism evidence="1 2">
    <name type="scientific">Ruficoccus amylovorans</name>
    <dbReference type="NCBI Taxonomy" id="1804625"/>
    <lineage>
        <taxon>Bacteria</taxon>
        <taxon>Pseudomonadati</taxon>
        <taxon>Verrucomicrobiota</taxon>
        <taxon>Opitutia</taxon>
        <taxon>Puniceicoccales</taxon>
        <taxon>Cerasicoccaceae</taxon>
        <taxon>Ruficoccus</taxon>
    </lineage>
</organism>
<accession>A0A842HB49</accession>
<keyword evidence="2" id="KW-1185">Reference proteome</keyword>
<dbReference type="EMBL" id="JACHVB010000012">
    <property type="protein sequence ID" value="MBC2592857.1"/>
    <property type="molecule type" value="Genomic_DNA"/>
</dbReference>
<dbReference type="RefSeq" id="WP_185673871.1">
    <property type="nucleotide sequence ID" value="NZ_JACHVB010000012.1"/>
</dbReference>
<dbReference type="Proteomes" id="UP000546464">
    <property type="component" value="Unassembled WGS sequence"/>
</dbReference>
<gene>
    <name evidence="1" type="ORF">H5P28_01155</name>
</gene>
<comment type="caution">
    <text evidence="1">The sequence shown here is derived from an EMBL/GenBank/DDBJ whole genome shotgun (WGS) entry which is preliminary data.</text>
</comment>
<proteinExistence type="predicted"/>
<evidence type="ECO:0000313" key="2">
    <source>
        <dbReference type="Proteomes" id="UP000546464"/>
    </source>
</evidence>
<sequence>METTTETTSDKSTVLRIPAEIMATFQRSNDFLTRRYQNAVPSPEELIIFYLSGIEAHEVVAGLERQVLLLSGKQPPEQDDHLVQTYLDMEAE</sequence>